<feature type="short sequence motif" description="GXSXG" evidence="7">
    <location>
        <begin position="67"/>
        <end position="71"/>
    </location>
</feature>
<evidence type="ECO:0000256" key="5">
    <source>
        <dbReference type="ARBA" id="ARBA00023098"/>
    </source>
</evidence>
<dbReference type="InterPro" id="IPR016035">
    <property type="entry name" value="Acyl_Trfase/lysoPLipase"/>
</dbReference>
<keyword evidence="5 7" id="KW-0443">Lipid metabolism</keyword>
<dbReference type="Gene3D" id="3.40.1090.10">
    <property type="entry name" value="Cytosolic phospholipase A2 catalytic domain"/>
    <property type="match status" value="1"/>
</dbReference>
<evidence type="ECO:0000256" key="2">
    <source>
        <dbReference type="ARBA" id="ARBA00022801"/>
    </source>
</evidence>
<dbReference type="GO" id="GO:0016042">
    <property type="term" value="P:lipid catabolic process"/>
    <property type="evidence" value="ECO:0007669"/>
    <property type="project" value="UniProtKB-UniRule"/>
</dbReference>
<feature type="region of interest" description="Disordered" evidence="9">
    <location>
        <begin position="457"/>
        <end position="489"/>
    </location>
</feature>
<comment type="similarity">
    <text evidence="1 8">Belongs to the patatin family.</text>
</comment>
<dbReference type="PROSITE" id="PS51635">
    <property type="entry name" value="PNPLA"/>
    <property type="match status" value="1"/>
</dbReference>
<gene>
    <name evidence="10" type="ORF">TRIUR3_27300</name>
</gene>
<evidence type="ECO:0000256" key="1">
    <source>
        <dbReference type="ARBA" id="ARBA00010240"/>
    </source>
</evidence>
<dbReference type="STRING" id="4572.M7ZKP0"/>
<dbReference type="GO" id="GO:0047372">
    <property type="term" value="F:monoacylglycerol lipase activity"/>
    <property type="evidence" value="ECO:0007669"/>
    <property type="project" value="TreeGrafter"/>
</dbReference>
<name>M7ZKP0_TRIUA</name>
<feature type="short sequence motif" description="DGA/G" evidence="7">
    <location>
        <begin position="218"/>
        <end position="220"/>
    </location>
</feature>
<dbReference type="FunFam" id="3.40.1090.10:FF:000005">
    <property type="entry name" value="Patatin"/>
    <property type="match status" value="1"/>
</dbReference>
<evidence type="ECO:0000313" key="10">
    <source>
        <dbReference type="EMBL" id="EMS48649.1"/>
    </source>
</evidence>
<comment type="function">
    <text evidence="8">Lipolytic acyl hydrolase (LAH).</text>
</comment>
<dbReference type="GO" id="GO:0004620">
    <property type="term" value="F:phospholipase activity"/>
    <property type="evidence" value="ECO:0007669"/>
    <property type="project" value="TreeGrafter"/>
</dbReference>
<keyword evidence="2 7" id="KW-0378">Hydrolase</keyword>
<feature type="active site" description="Proton acceptor" evidence="7">
    <location>
        <position position="218"/>
    </location>
</feature>
<dbReference type="PANTHER" id="PTHR32176:SF26">
    <property type="entry name" value="PATATIN-LIKE PROTEIN 2"/>
    <property type="match status" value="1"/>
</dbReference>
<evidence type="ECO:0000256" key="8">
    <source>
        <dbReference type="RuleBase" id="RU361262"/>
    </source>
</evidence>
<evidence type="ECO:0000256" key="7">
    <source>
        <dbReference type="PROSITE-ProRule" id="PRU01161"/>
    </source>
</evidence>
<dbReference type="CDD" id="cd07214">
    <property type="entry name" value="Pat17_isozyme_like"/>
    <property type="match status" value="1"/>
</dbReference>
<evidence type="ECO:0000256" key="9">
    <source>
        <dbReference type="SAM" id="MobiDB-lite"/>
    </source>
</evidence>
<protein>
    <recommendedName>
        <fullName evidence="8">Patatin</fullName>
        <ecNumber evidence="8">3.1.1.-</ecNumber>
    </recommendedName>
</protein>
<feature type="compositionally biased region" description="Basic and acidic residues" evidence="9">
    <location>
        <begin position="476"/>
        <end position="487"/>
    </location>
</feature>
<evidence type="ECO:0000256" key="4">
    <source>
        <dbReference type="ARBA" id="ARBA00022963"/>
    </source>
</evidence>
<dbReference type="PANTHER" id="PTHR32176">
    <property type="entry name" value="XYLOSE ISOMERASE"/>
    <property type="match status" value="1"/>
</dbReference>
<proteinExistence type="inferred from homology"/>
<dbReference type="GO" id="GO:0006952">
    <property type="term" value="P:defense response"/>
    <property type="evidence" value="ECO:0007669"/>
    <property type="project" value="UniProtKB-KW"/>
</dbReference>
<feature type="short sequence motif" description="GXGXXG" evidence="7">
    <location>
        <begin position="29"/>
        <end position="34"/>
    </location>
</feature>
<dbReference type="AlphaFoldDB" id="M7ZKP0"/>
<reference evidence="10" key="1">
    <citation type="journal article" date="2013" name="Nature">
        <title>Draft genome of the wheat A-genome progenitor Triticum urartu.</title>
        <authorList>
            <person name="Ling H.Q."/>
            <person name="Zhao S."/>
            <person name="Liu D."/>
            <person name="Wang J."/>
            <person name="Sun H."/>
            <person name="Zhang C."/>
            <person name="Fan H."/>
            <person name="Li D."/>
            <person name="Dong L."/>
            <person name="Tao Y."/>
            <person name="Gao C."/>
            <person name="Wu H."/>
            <person name="Li Y."/>
            <person name="Cui Y."/>
            <person name="Guo X."/>
            <person name="Zheng S."/>
            <person name="Wang B."/>
            <person name="Yu K."/>
            <person name="Liang Q."/>
            <person name="Yang W."/>
            <person name="Lou X."/>
            <person name="Chen J."/>
            <person name="Feng M."/>
            <person name="Jian J."/>
            <person name="Zhang X."/>
            <person name="Luo G."/>
            <person name="Jiang Y."/>
            <person name="Liu J."/>
            <person name="Wang Z."/>
            <person name="Sha Y."/>
            <person name="Zhang B."/>
            <person name="Wu H."/>
            <person name="Tang D."/>
            <person name="Shen Q."/>
            <person name="Xue P."/>
            <person name="Zou S."/>
            <person name="Wang X."/>
            <person name="Liu X."/>
            <person name="Wang F."/>
            <person name="Yang Y."/>
            <person name="An X."/>
            <person name="Dong Z."/>
            <person name="Zhang K."/>
            <person name="Zhang X."/>
            <person name="Luo M.C."/>
            <person name="Dvorak J."/>
            <person name="Tong Y."/>
            <person name="Wang J."/>
            <person name="Yang H."/>
            <person name="Li Z."/>
            <person name="Wang D."/>
            <person name="Zhang A."/>
            <person name="Wang J."/>
        </authorList>
    </citation>
    <scope>NUCLEOTIDE SEQUENCE</scope>
</reference>
<dbReference type="eggNOG" id="KOG0513">
    <property type="taxonomic scope" value="Eukaryota"/>
</dbReference>
<accession>M7ZKP0</accession>
<organism evidence="10">
    <name type="scientific">Triticum urartu</name>
    <name type="common">Red wild einkorn</name>
    <name type="synonym">Crithodium urartu</name>
    <dbReference type="NCBI Taxonomy" id="4572"/>
    <lineage>
        <taxon>Eukaryota</taxon>
        <taxon>Viridiplantae</taxon>
        <taxon>Streptophyta</taxon>
        <taxon>Embryophyta</taxon>
        <taxon>Tracheophyta</taxon>
        <taxon>Spermatophyta</taxon>
        <taxon>Magnoliopsida</taxon>
        <taxon>Liliopsida</taxon>
        <taxon>Poales</taxon>
        <taxon>Poaceae</taxon>
        <taxon>BOP clade</taxon>
        <taxon>Pooideae</taxon>
        <taxon>Triticodae</taxon>
        <taxon>Triticeae</taxon>
        <taxon>Triticinae</taxon>
        <taxon>Triticum</taxon>
    </lineage>
</organism>
<dbReference type="EC" id="3.1.1.-" evidence="8"/>
<comment type="function">
    <text evidence="6">Possesses non-specific lipolytic acyl hydrolase (LAH) activity. Hydrolyzes phospholipids as well as galactolipids. May play a role in disease resistance.</text>
</comment>
<keyword evidence="3" id="KW-0611">Plant defense</keyword>
<feature type="active site" description="Nucleophile" evidence="7">
    <location>
        <position position="69"/>
    </location>
</feature>
<dbReference type="Pfam" id="PF01734">
    <property type="entry name" value="Patatin"/>
    <property type="match status" value="1"/>
</dbReference>
<evidence type="ECO:0000256" key="3">
    <source>
        <dbReference type="ARBA" id="ARBA00022821"/>
    </source>
</evidence>
<dbReference type="OMA" id="TYFKPIM"/>
<dbReference type="SUPFAM" id="SSF52151">
    <property type="entry name" value="FabD/lysophospholipase-like"/>
    <property type="match status" value="1"/>
</dbReference>
<dbReference type="EMBL" id="KD250391">
    <property type="protein sequence ID" value="EMS48649.1"/>
    <property type="molecule type" value="Genomic_DNA"/>
</dbReference>
<dbReference type="InterPro" id="IPR002641">
    <property type="entry name" value="PNPLA_dom"/>
</dbReference>
<comment type="domain">
    <text evidence="8">The nitrogen atoms of the two glycine residues in the GGXR motif define the oxyanion hole, and stabilize the oxyanion that forms during the nucleophilic attack by the catalytic serine during substrate cleavage.</text>
</comment>
<keyword evidence="4 7" id="KW-0442">Lipid degradation</keyword>
<evidence type="ECO:0000256" key="6">
    <source>
        <dbReference type="ARBA" id="ARBA00025642"/>
    </source>
</evidence>
<sequence length="524" mass="58281">MASGSSSEEGARQNSADKDKLITVLSIDGGGVRGIIPATILAFLGEELKKLDGPEARIADYFDVVAGTSTGGLLTVMLTAPDKNGRPLFDAKELAQFYMDESPKIFPQKNSFFGKIATALRMVRGPKYNGKYLHALLRRYLGETKLDGTLTNVVIPTFDITYLQPTIFSSFQLKHSPAKNALLSDIAISTSAAPTFFPAHYFETKDDKGEPRAFNLIDGGLAANNPTLCAMSQVSQDIIVGDGEFFVENPVDYGKFMVVSVGCGLNPKESYSAKDAAKWGILNWIVKDGTAPLVDMFNAASADMVDIHLSVLFGALRSSHRYLRIQYDQLSGSAGSIDDCSKENMDRLVQIGHELLRKNVSRVDLETGLNVEMPGLGTNAEQLAKFAKHLSDERRRRKKWTQLGTYNTPELAAWTFRRLRSKLNSPDVPSVKEVEFPAPYVRFMPHKEEKEDRLVMEQHTSHEGDTVAMARRNKERKKERTVKKEDEAGPSMVINIETYEDKLDIGDEPLLELWNRVNDDDDDE</sequence>